<accession>A0A7W5Y5S7</accession>
<sequence>MAVIPEQTRVLFSNRDGQVLSILADKVISRTRNGARVRWLTPAKIAFRFATAPFGRRGGVFAP</sequence>
<evidence type="ECO:0000313" key="2">
    <source>
        <dbReference type="Proteomes" id="UP000579945"/>
    </source>
</evidence>
<organism evidence="1 2">
    <name type="scientific">Nonomuraea dietziae</name>
    <dbReference type="NCBI Taxonomy" id="65515"/>
    <lineage>
        <taxon>Bacteria</taxon>
        <taxon>Bacillati</taxon>
        <taxon>Actinomycetota</taxon>
        <taxon>Actinomycetes</taxon>
        <taxon>Streptosporangiales</taxon>
        <taxon>Streptosporangiaceae</taxon>
        <taxon>Nonomuraea</taxon>
    </lineage>
</organism>
<evidence type="ECO:0000313" key="1">
    <source>
        <dbReference type="EMBL" id="MBB3725328.1"/>
    </source>
</evidence>
<comment type="caution">
    <text evidence="1">The sequence shown here is derived from an EMBL/GenBank/DDBJ whole genome shotgun (WGS) entry which is preliminary data.</text>
</comment>
<name>A0A7W5Y5S7_9ACTN</name>
<keyword evidence="2" id="KW-1185">Reference proteome</keyword>
<dbReference type="AlphaFoldDB" id="A0A7W5Y5S7"/>
<dbReference type="EMBL" id="JACIBV010000001">
    <property type="protein sequence ID" value="MBB3725328.1"/>
    <property type="molecule type" value="Genomic_DNA"/>
</dbReference>
<dbReference type="Proteomes" id="UP000579945">
    <property type="component" value="Unassembled WGS sequence"/>
</dbReference>
<gene>
    <name evidence="1" type="ORF">FHR33_001188</name>
</gene>
<protein>
    <submittedName>
        <fullName evidence="1">Uncharacterized protein</fullName>
    </submittedName>
</protein>
<reference evidence="1 2" key="1">
    <citation type="submission" date="2020-08" db="EMBL/GenBank/DDBJ databases">
        <title>Sequencing the genomes of 1000 actinobacteria strains.</title>
        <authorList>
            <person name="Klenk H.-P."/>
        </authorList>
    </citation>
    <scope>NUCLEOTIDE SEQUENCE [LARGE SCALE GENOMIC DNA]</scope>
    <source>
        <strain evidence="1 2">DSM 44320</strain>
    </source>
</reference>
<dbReference type="GeneID" id="95387757"/>
<dbReference type="RefSeq" id="WP_183644526.1">
    <property type="nucleotide sequence ID" value="NZ_BAAAXX010000047.1"/>
</dbReference>
<proteinExistence type="predicted"/>